<proteinExistence type="predicted"/>
<reference evidence="1" key="1">
    <citation type="submission" date="2021-08" db="EMBL/GenBank/DDBJ databases">
        <title>The first chromosome-level gecko genome reveals the dynamic sex chromosomes of Neotropical dwarf geckos (Sphaerodactylidae: Sphaerodactylus).</title>
        <authorList>
            <person name="Pinto B.J."/>
            <person name="Keating S.E."/>
            <person name="Gamble T."/>
        </authorList>
    </citation>
    <scope>NUCLEOTIDE SEQUENCE</scope>
    <source>
        <strain evidence="1">TG3544</strain>
    </source>
</reference>
<dbReference type="EMBL" id="CM037630">
    <property type="protein sequence ID" value="KAH7987671.1"/>
    <property type="molecule type" value="Genomic_DNA"/>
</dbReference>
<gene>
    <name evidence="1" type="ORF">K3G42_009091</name>
</gene>
<evidence type="ECO:0000313" key="2">
    <source>
        <dbReference type="Proteomes" id="UP000827872"/>
    </source>
</evidence>
<name>A0ACB8E5R7_9SAUR</name>
<protein>
    <submittedName>
        <fullName evidence="1">Uncharacterized protein</fullName>
    </submittedName>
</protein>
<accession>A0ACB8E5R7</accession>
<evidence type="ECO:0000313" key="1">
    <source>
        <dbReference type="EMBL" id="KAH7987671.1"/>
    </source>
</evidence>
<sequence length="82" mass="8841">MESGSHLENTFPVCAESIAVDLHVRAHLDEEKGKLVRVPIEVHLEALPRSGQRHQLMTGGRCGPPNRAHVVGSESGVVSPQV</sequence>
<organism evidence="1 2">
    <name type="scientific">Sphaerodactylus townsendi</name>
    <dbReference type="NCBI Taxonomy" id="933632"/>
    <lineage>
        <taxon>Eukaryota</taxon>
        <taxon>Metazoa</taxon>
        <taxon>Chordata</taxon>
        <taxon>Craniata</taxon>
        <taxon>Vertebrata</taxon>
        <taxon>Euteleostomi</taxon>
        <taxon>Lepidosauria</taxon>
        <taxon>Squamata</taxon>
        <taxon>Bifurcata</taxon>
        <taxon>Gekkota</taxon>
        <taxon>Sphaerodactylidae</taxon>
        <taxon>Sphaerodactylus</taxon>
    </lineage>
</organism>
<dbReference type="Proteomes" id="UP000827872">
    <property type="component" value="Linkage Group LG17"/>
</dbReference>
<comment type="caution">
    <text evidence="1">The sequence shown here is derived from an EMBL/GenBank/DDBJ whole genome shotgun (WGS) entry which is preliminary data.</text>
</comment>
<keyword evidence="2" id="KW-1185">Reference proteome</keyword>